<proteinExistence type="inferred from homology"/>
<evidence type="ECO:0000313" key="10">
    <source>
        <dbReference type="Proteomes" id="UP000184330"/>
    </source>
</evidence>
<comment type="subcellular location">
    <subcellularLocation>
        <location evidence="1">Membrane</location>
        <topology evidence="1">Multi-pass membrane protein</topology>
    </subcellularLocation>
</comment>
<organism evidence="9 10">
    <name type="scientific">Phialocephala subalpina</name>
    <dbReference type="NCBI Taxonomy" id="576137"/>
    <lineage>
        <taxon>Eukaryota</taxon>
        <taxon>Fungi</taxon>
        <taxon>Dikarya</taxon>
        <taxon>Ascomycota</taxon>
        <taxon>Pezizomycotina</taxon>
        <taxon>Leotiomycetes</taxon>
        <taxon>Helotiales</taxon>
        <taxon>Mollisiaceae</taxon>
        <taxon>Phialocephala</taxon>
        <taxon>Phialocephala fortinii species complex</taxon>
    </lineage>
</organism>
<protein>
    <recommendedName>
        <fullName evidence="8">Rhodopsin domain-containing protein</fullName>
    </recommendedName>
</protein>
<evidence type="ECO:0000256" key="7">
    <source>
        <dbReference type="SAM" id="Phobius"/>
    </source>
</evidence>
<evidence type="ECO:0000259" key="8">
    <source>
        <dbReference type="Pfam" id="PF20684"/>
    </source>
</evidence>
<feature type="transmembrane region" description="Helical" evidence="7">
    <location>
        <begin position="20"/>
        <end position="40"/>
    </location>
</feature>
<dbReference type="PANTHER" id="PTHR33048">
    <property type="entry name" value="PTH11-LIKE INTEGRAL MEMBRANE PROTEIN (AFU_ORTHOLOGUE AFUA_5G11245)"/>
    <property type="match status" value="1"/>
</dbReference>
<feature type="domain" description="Rhodopsin" evidence="8">
    <location>
        <begin position="36"/>
        <end position="314"/>
    </location>
</feature>
<dbReference type="Pfam" id="PF20684">
    <property type="entry name" value="Fung_rhodopsin"/>
    <property type="match status" value="1"/>
</dbReference>
<feature type="transmembrane region" description="Helical" evidence="7">
    <location>
        <begin position="52"/>
        <end position="75"/>
    </location>
</feature>
<dbReference type="InterPro" id="IPR049326">
    <property type="entry name" value="Rhodopsin_dom_fungi"/>
</dbReference>
<accession>A0A1L7XPQ8</accession>
<dbReference type="EMBL" id="FJOG01000041">
    <property type="protein sequence ID" value="CZR67026.1"/>
    <property type="molecule type" value="Genomic_DNA"/>
</dbReference>
<feature type="region of interest" description="Disordered" evidence="6">
    <location>
        <begin position="336"/>
        <end position="420"/>
    </location>
</feature>
<name>A0A1L7XPQ8_9HELO</name>
<dbReference type="AlphaFoldDB" id="A0A1L7XPQ8"/>
<dbReference type="OrthoDB" id="5429740at2759"/>
<evidence type="ECO:0000256" key="2">
    <source>
        <dbReference type="ARBA" id="ARBA00022692"/>
    </source>
</evidence>
<evidence type="ECO:0000256" key="1">
    <source>
        <dbReference type="ARBA" id="ARBA00004141"/>
    </source>
</evidence>
<dbReference type="InterPro" id="IPR052337">
    <property type="entry name" value="SAT4-like"/>
</dbReference>
<gene>
    <name evidence="9" type="ORF">PAC_16925</name>
</gene>
<keyword evidence="10" id="KW-1185">Reference proteome</keyword>
<evidence type="ECO:0000256" key="5">
    <source>
        <dbReference type="ARBA" id="ARBA00038359"/>
    </source>
</evidence>
<keyword evidence="3 7" id="KW-1133">Transmembrane helix</keyword>
<keyword evidence="2 7" id="KW-0812">Transmembrane</keyword>
<keyword evidence="4 7" id="KW-0472">Membrane</keyword>
<evidence type="ECO:0000256" key="4">
    <source>
        <dbReference type="ARBA" id="ARBA00023136"/>
    </source>
</evidence>
<dbReference type="PANTHER" id="PTHR33048:SF146">
    <property type="entry name" value="INTEGRAL MEMBRANE PROTEIN"/>
    <property type="match status" value="1"/>
</dbReference>
<evidence type="ECO:0000313" key="9">
    <source>
        <dbReference type="EMBL" id="CZR67026.1"/>
    </source>
</evidence>
<reference evidence="9 10" key="1">
    <citation type="submission" date="2016-03" db="EMBL/GenBank/DDBJ databases">
        <authorList>
            <person name="Ploux O."/>
        </authorList>
    </citation>
    <scope>NUCLEOTIDE SEQUENCE [LARGE SCALE GENOMIC DNA]</scope>
    <source>
        <strain evidence="9 10">UAMH 11012</strain>
    </source>
</reference>
<feature type="compositionally biased region" description="Basic and acidic residues" evidence="6">
    <location>
        <begin position="373"/>
        <end position="416"/>
    </location>
</feature>
<evidence type="ECO:0000256" key="6">
    <source>
        <dbReference type="SAM" id="MobiDB-lite"/>
    </source>
</evidence>
<evidence type="ECO:0000256" key="3">
    <source>
        <dbReference type="ARBA" id="ARBA00022989"/>
    </source>
</evidence>
<feature type="transmembrane region" description="Helical" evidence="7">
    <location>
        <begin position="251"/>
        <end position="268"/>
    </location>
</feature>
<sequence>MDMNATLLNPDGPDITGPMMRTIWTLYGITLLVVVLRLYTQWRITRSLGLGDAMMFLSVLCATGTLTTLTIQKYYGLGRHFSYLSPHQKIQALKYNFIGQPLGIVSSSKPLTHSIIDNWLTGIMAPAFGRNATCILMLQLFGTTSKRRWFLWATFWQSLVVNSLTIILIFVQCKDVRTVWDPIGHPGFCWSPTVQEYTGFVQGGMSAHDAKTRDVADCGVAINSATDLFLTLLPIRIFYTLKISLHLKLGLSFLLGLSFFAFVASVIKTVELRSIGNRGDFTFGTVDFFTWVVVETTLVDIAASAPLIPPLFRRWRKEPPKNSYQLQQKLYGGHSIVIRGGRSNPSKNRSKSNVDDIGTTVHNSSEENILTLHDTEEARIDARPSSDFGNRERDLERGEGGGKERRGSSPIRDAKKSIIKQTSFDVSFKDNVGEGINPDGTRKRDEMWLAKELPKIPWEAYALEHEQRNSK</sequence>
<comment type="similarity">
    <text evidence="5">Belongs to the SAT4 family.</text>
</comment>
<dbReference type="Proteomes" id="UP000184330">
    <property type="component" value="Unassembled WGS sequence"/>
</dbReference>
<feature type="transmembrane region" description="Helical" evidence="7">
    <location>
        <begin position="149"/>
        <end position="171"/>
    </location>
</feature>
<dbReference type="GO" id="GO:0016020">
    <property type="term" value="C:membrane"/>
    <property type="evidence" value="ECO:0007669"/>
    <property type="project" value="UniProtKB-SubCell"/>
</dbReference>